<dbReference type="InterPro" id="IPR043132">
    <property type="entry name" value="BCAT-like_C"/>
</dbReference>
<dbReference type="Pfam" id="PF01063">
    <property type="entry name" value="Aminotran_4"/>
    <property type="match status" value="1"/>
</dbReference>
<dbReference type="Proteomes" id="UP001055712">
    <property type="component" value="Unassembled WGS sequence"/>
</dbReference>
<dbReference type="OrthoDB" id="59470at2759"/>
<name>A0A9D4TVU5_CHLVU</name>
<evidence type="ECO:0000256" key="1">
    <source>
        <dbReference type="SAM" id="MobiDB-lite"/>
    </source>
</evidence>
<dbReference type="AlphaFoldDB" id="A0A9D4TVU5"/>
<dbReference type="PANTHER" id="PTHR47703">
    <property type="entry name" value="D-AMINOACID AMINOTRANSFERASE-LIKE PLP-DEPENDENT ENZYMES SUPERFAMILY PROTEIN"/>
    <property type="match status" value="1"/>
</dbReference>
<protein>
    <submittedName>
        <fullName evidence="2">Uncharacterized protein</fullName>
    </submittedName>
</protein>
<dbReference type="InterPro" id="IPR001544">
    <property type="entry name" value="Aminotrans_IV"/>
</dbReference>
<keyword evidence="3" id="KW-1185">Reference proteome</keyword>
<reference evidence="2" key="2">
    <citation type="submission" date="2020-11" db="EMBL/GenBank/DDBJ databases">
        <authorList>
            <person name="Cecchin M."/>
            <person name="Marcolungo L."/>
            <person name="Rossato M."/>
            <person name="Girolomoni L."/>
            <person name="Cosentino E."/>
            <person name="Cuine S."/>
            <person name="Li-Beisson Y."/>
            <person name="Delledonne M."/>
            <person name="Ballottari M."/>
        </authorList>
    </citation>
    <scope>NUCLEOTIDE SEQUENCE</scope>
    <source>
        <strain evidence="2">211/11P</strain>
        <tissue evidence="2">Whole cell</tissue>
    </source>
</reference>
<dbReference type="SUPFAM" id="SSF56752">
    <property type="entry name" value="D-aminoacid aminotransferase-like PLP-dependent enzymes"/>
    <property type="match status" value="1"/>
</dbReference>
<accession>A0A9D4TVU5</accession>
<sequence>MPFFLVEANGQGAPFHQASGPWLEAAPRGAYTTARTVGGDAVLELSFHIERLANTAKLMIMADEESAALHSEAAAPAALPTAADPELLRPRVLAAMRAAVQGYRSATGDAAGEVRLTVLVTWPGCQQQQPAHPAGASSSSSSSSSSSQSDALAPSAGADQPGVLVHVSSLPPRPAPPVRVVMRGAPRQNAEAKDSEWVRQRKCLQEGLPQPTEEVLLVGADGSIYEGLSSNFFALCADGKLHTAGDGILAGTVREVALAVARREGIPVVLQPPRLADLERWQGCFISSTSRLLLPVDEAGVFPQGGHEPGAADNAPVQLERVRRFESGGLVQRLEQLVLAELVACSEPLYS</sequence>
<dbReference type="PANTHER" id="PTHR47703:SF2">
    <property type="entry name" value="D-AMINOACID AMINOTRANSFERASE-LIKE PLP-DEPENDENT ENZYMES SUPERFAMILY PROTEIN"/>
    <property type="match status" value="1"/>
</dbReference>
<feature type="region of interest" description="Disordered" evidence="1">
    <location>
        <begin position="127"/>
        <end position="180"/>
    </location>
</feature>
<evidence type="ECO:0000313" key="3">
    <source>
        <dbReference type="Proteomes" id="UP001055712"/>
    </source>
</evidence>
<dbReference type="Gene3D" id="3.20.10.10">
    <property type="entry name" value="D-amino Acid Aminotransferase, subunit A, domain 2"/>
    <property type="match status" value="1"/>
</dbReference>
<comment type="caution">
    <text evidence="2">The sequence shown here is derived from an EMBL/GenBank/DDBJ whole genome shotgun (WGS) entry which is preliminary data.</text>
</comment>
<evidence type="ECO:0000313" key="2">
    <source>
        <dbReference type="EMBL" id="KAI3436073.1"/>
    </source>
</evidence>
<dbReference type="GO" id="GO:0003824">
    <property type="term" value="F:catalytic activity"/>
    <property type="evidence" value="ECO:0007669"/>
    <property type="project" value="InterPro"/>
</dbReference>
<reference evidence="2" key="1">
    <citation type="journal article" date="2019" name="Plant J.">
        <title>Chlorella vulgaris genome assembly and annotation reveals the molecular basis for metabolic acclimation to high light conditions.</title>
        <authorList>
            <person name="Cecchin M."/>
            <person name="Marcolungo L."/>
            <person name="Rossato M."/>
            <person name="Girolomoni L."/>
            <person name="Cosentino E."/>
            <person name="Cuine S."/>
            <person name="Li-Beisson Y."/>
            <person name="Delledonne M."/>
            <person name="Ballottari M."/>
        </authorList>
    </citation>
    <scope>NUCLEOTIDE SEQUENCE</scope>
    <source>
        <strain evidence="2">211/11P</strain>
    </source>
</reference>
<feature type="compositionally biased region" description="Low complexity" evidence="1">
    <location>
        <begin position="127"/>
        <end position="156"/>
    </location>
</feature>
<organism evidence="2 3">
    <name type="scientific">Chlorella vulgaris</name>
    <name type="common">Green alga</name>
    <dbReference type="NCBI Taxonomy" id="3077"/>
    <lineage>
        <taxon>Eukaryota</taxon>
        <taxon>Viridiplantae</taxon>
        <taxon>Chlorophyta</taxon>
        <taxon>core chlorophytes</taxon>
        <taxon>Trebouxiophyceae</taxon>
        <taxon>Chlorellales</taxon>
        <taxon>Chlorellaceae</taxon>
        <taxon>Chlorella clade</taxon>
        <taxon>Chlorella</taxon>
    </lineage>
</organism>
<gene>
    <name evidence="2" type="ORF">D9Q98_002131</name>
</gene>
<dbReference type="EMBL" id="SIDB01000002">
    <property type="protein sequence ID" value="KAI3436073.1"/>
    <property type="molecule type" value="Genomic_DNA"/>
</dbReference>
<proteinExistence type="predicted"/>
<dbReference type="InterPro" id="IPR036038">
    <property type="entry name" value="Aminotransferase-like"/>
</dbReference>